<accession>A0A6M1L4K8</accession>
<name>A0A6M1L4K8_9ACTN</name>
<feature type="region of interest" description="Disordered" evidence="3">
    <location>
        <begin position="603"/>
        <end position="623"/>
    </location>
</feature>
<dbReference type="SUPFAM" id="SSF52540">
    <property type="entry name" value="P-loop containing nucleoside triphosphate hydrolases"/>
    <property type="match status" value="1"/>
</dbReference>
<dbReference type="PANTHER" id="PTHR32083">
    <property type="entry name" value="CILIA AND FLAGELLA-ASSOCIATED PROTEIN 58-RELATED"/>
    <property type="match status" value="1"/>
</dbReference>
<evidence type="ECO:0000313" key="4">
    <source>
        <dbReference type="EMBL" id="NGM14191.1"/>
    </source>
</evidence>
<keyword evidence="1 2" id="KW-0175">Coiled coil</keyword>
<dbReference type="InterPro" id="IPR027417">
    <property type="entry name" value="P-loop_NTPase"/>
</dbReference>
<keyword evidence="5" id="KW-1185">Reference proteome</keyword>
<dbReference type="GO" id="GO:0005856">
    <property type="term" value="C:cytoskeleton"/>
    <property type="evidence" value="ECO:0007669"/>
    <property type="project" value="TreeGrafter"/>
</dbReference>
<dbReference type="PANTHER" id="PTHR32083:SF48">
    <property type="entry name" value="TRANS-GOLGI NETWORK-LOCALIZED SYP41-INTERACTING PROTEIN 1"/>
    <property type="match status" value="1"/>
</dbReference>
<dbReference type="RefSeq" id="WP_164448088.1">
    <property type="nucleotide sequence ID" value="NZ_SAIY01000005.1"/>
</dbReference>
<evidence type="ECO:0000256" key="1">
    <source>
        <dbReference type="ARBA" id="ARBA00023054"/>
    </source>
</evidence>
<dbReference type="EMBL" id="SAIY01000005">
    <property type="protein sequence ID" value="NGM14191.1"/>
    <property type="molecule type" value="Genomic_DNA"/>
</dbReference>
<reference evidence="4 5" key="1">
    <citation type="submission" date="2020-02" db="EMBL/GenBank/DDBJ databases">
        <title>Draft Genome Sequence of Verrucosispora sp. Strain CWR15, Isolated from Gulf of Mexico Sponge.</title>
        <authorList>
            <person name="Kennedy S.J."/>
            <person name="Cella E."/>
            <person name="Azarian T."/>
            <person name="Baker B.J."/>
            <person name="Shaw L.N."/>
        </authorList>
    </citation>
    <scope>NUCLEOTIDE SEQUENCE [LARGE SCALE GENOMIC DNA]</scope>
    <source>
        <strain evidence="4 5">CWR15</strain>
    </source>
</reference>
<proteinExistence type="predicted"/>
<evidence type="ECO:0000256" key="2">
    <source>
        <dbReference type="SAM" id="Coils"/>
    </source>
</evidence>
<dbReference type="Proteomes" id="UP000478148">
    <property type="component" value="Unassembled WGS sequence"/>
</dbReference>
<sequence length="1455" mass="156719">MTTTDLPTPGPAATDGQLAAWRDAVTTAGLPDPARPRWQVLRAGVVGLWEFDVAEYWFADGRAQFVGQNQSGKSTLMALTTLLMLAGSLDRKYVDTFGQSDKEYRYYVEPVADDRDRRDASASTNRGWAWVEYGRIGPFGTPEFFTTMLYTQTKRGVAQMTRAWVVCHGTARVRAGLDLAAGQAVTEPKALEAVDGVTVYPKGQTYAERLATDLFGFDDTDRYATVIEMLKVLRTPHLGQKLDPDWFTSQIRSALPPVAKSEVTELAHGWQELEQLARDRDSAEEARKAIAVYLTRAWRPWADAVLRLHADTLIAADNCVTEARAQVGAAKADLDDARKRLDEEARNTQHLEEARDRTRTELMQLLRSAAYTTAVERANDAKRLRTEANAAKRRAEKAVARLERTRADLEAAKSEQEKADEEHGNVEQELNVALRRAVETAAVARLGDQVPQWAASGDVDRFDAAIAARRAQVGTLRKLIRAASKASSAWQVRDDVAQKAQEQLDERTEAAEATEHALAQALQILSDQLERWATTLGDVCPPVEVRDAWITAVTAQTGTLRPREVLTGLLTREWLDPATEPLTTRVAELRAAAKTAAARAAEAERDADTLESAGDPTPDSPVLWIRRDRPSFPSGAGAPLWRLVDPVDGLDPVVLDQVEASLSAAGLLDAWVTPDGVWAPDRDGDELIIVPGTVPAGTGNLAQVLQPAEDAGNLSAAVLRILAGIGYTTDGPLTAPTCLAADGRWQAPAAAGRAGTATHGAELIGTAARAAARRRKITELRAQATGFRAEFGQLAGDADQVGEQITSLRAAADQAPTDVDVVAAAAAHTAAAGEADKASNAYRDARGREQEARRVSDTATGEVTRYAAENLLTTGEEQLDNLAGALDAAATASGGLRLALSAQKAAMSAVMAAAGRVAIEDSRVHEAASTAEDEAQAAQTADVNATLAEKSVDADAQQLFAQAERLERQVEEYGPSISASKREGLARSAAAGEANSSWQQRCNDLTAALERRDIAAAAWWVPVDAGLAAARNLTVPDSRDLDAALAHARTAADQLRPQMWPELLDEKARRAEAALSRMLGSSLVDLRTVLETSGGRSVITTEADEQHPLPSVTLIVDASGTQLDPADAIRHLQILVEDLSRTHDEKLHQMYTELLSSTFIDHLADRMKKVIKLLDVVNDVLRKHPTGANKTTLRLRRVPAEGQEPGFKILKALQEGSIESESAQQQIQLFLGARLREAQDAGLVGTEDWTDRLAELLDYRAWFDIVAQYKVGDGDDETRWKDLTRKVHGVDSGGGKVVTLLQPLLATLVALYSESEDAPRPLWLDEAFEGVDPSNRATMMRMLTDFDLDFLLAGPAPLVAVAQVPTAALWIITRAPAPADGVDLSLMLWAGKTLEQVPVGDYATRILTPRRPTDDAGPDLFTTIAETGGPAGPNHTGNDVGVPASIVAVDTGGPA</sequence>
<organism evidence="4 5">
    <name type="scientific">Verrucosispora sioxanthis</name>
    <dbReference type="NCBI Taxonomy" id="2499994"/>
    <lineage>
        <taxon>Bacteria</taxon>
        <taxon>Bacillati</taxon>
        <taxon>Actinomycetota</taxon>
        <taxon>Actinomycetes</taxon>
        <taxon>Micromonosporales</taxon>
        <taxon>Micromonosporaceae</taxon>
        <taxon>Micromonospora</taxon>
    </lineage>
</organism>
<evidence type="ECO:0000313" key="5">
    <source>
        <dbReference type="Proteomes" id="UP000478148"/>
    </source>
</evidence>
<dbReference type="Pfam" id="PF13558">
    <property type="entry name" value="SbcC_Walker_B"/>
    <property type="match status" value="1"/>
</dbReference>
<feature type="coiled-coil region" evidence="2">
    <location>
        <begin position="320"/>
        <end position="429"/>
    </location>
</feature>
<evidence type="ECO:0000256" key="3">
    <source>
        <dbReference type="SAM" id="MobiDB-lite"/>
    </source>
</evidence>
<comment type="caution">
    <text evidence="4">The sequence shown here is derived from an EMBL/GenBank/DDBJ whole genome shotgun (WGS) entry which is preliminary data.</text>
</comment>
<protein>
    <submittedName>
        <fullName evidence="4">Chemotaxis protein</fullName>
    </submittedName>
</protein>
<gene>
    <name evidence="4" type="ORF">ENC19_16690</name>
</gene>